<gene>
    <name evidence="2" type="ORF">GALL_512520</name>
</gene>
<protein>
    <submittedName>
        <fullName evidence="2">Uncharacterized protein</fullName>
    </submittedName>
</protein>
<dbReference type="AlphaFoldDB" id="A0A1J5PUE9"/>
<feature type="region of interest" description="Disordered" evidence="1">
    <location>
        <begin position="60"/>
        <end position="82"/>
    </location>
</feature>
<sequence length="82" mass="8907">MNVYSPIWATGVTSAAVPTTKHSVKPESSSGLMWRTTTSTPWLWASAITDWRVMPFRKQSGSGVCSTPSFTKNTLEPVDSAT</sequence>
<evidence type="ECO:0000256" key="1">
    <source>
        <dbReference type="SAM" id="MobiDB-lite"/>
    </source>
</evidence>
<reference evidence="2" key="1">
    <citation type="submission" date="2016-10" db="EMBL/GenBank/DDBJ databases">
        <title>Sequence of Gallionella enrichment culture.</title>
        <authorList>
            <person name="Poehlein A."/>
            <person name="Muehling M."/>
            <person name="Daniel R."/>
        </authorList>
    </citation>
    <scope>NUCLEOTIDE SEQUENCE</scope>
</reference>
<evidence type="ECO:0000313" key="2">
    <source>
        <dbReference type="EMBL" id="OIQ67173.1"/>
    </source>
</evidence>
<name>A0A1J5PUE9_9ZZZZ</name>
<proteinExistence type="predicted"/>
<accession>A0A1J5PUE9</accession>
<dbReference type="EMBL" id="MLJW01006098">
    <property type="protein sequence ID" value="OIQ67173.1"/>
    <property type="molecule type" value="Genomic_DNA"/>
</dbReference>
<feature type="compositionally biased region" description="Polar residues" evidence="1">
    <location>
        <begin position="60"/>
        <end position="74"/>
    </location>
</feature>
<organism evidence="2">
    <name type="scientific">mine drainage metagenome</name>
    <dbReference type="NCBI Taxonomy" id="410659"/>
    <lineage>
        <taxon>unclassified sequences</taxon>
        <taxon>metagenomes</taxon>
        <taxon>ecological metagenomes</taxon>
    </lineage>
</organism>
<comment type="caution">
    <text evidence="2">The sequence shown here is derived from an EMBL/GenBank/DDBJ whole genome shotgun (WGS) entry which is preliminary data.</text>
</comment>